<dbReference type="AlphaFoldDB" id="A0A0M3IUZ1"/>
<accession>A0A0M3IUZ1</accession>
<keyword evidence="1" id="KW-1185">Reference proteome</keyword>
<proteinExistence type="predicted"/>
<dbReference type="Proteomes" id="UP000036681">
    <property type="component" value="Unplaced"/>
</dbReference>
<dbReference type="WBParaSite" id="ALUE_0002256901-mRNA-1">
    <property type="protein sequence ID" value="ALUE_0002256901-mRNA-1"/>
    <property type="gene ID" value="ALUE_0002256901"/>
</dbReference>
<sequence>MRLSFFLVSFSKPATFFECANSEAFAFFASSLIFCINSTLSFFMSASSERNFSSCCCSIACRACILRCSLSTDCNFLNSARISFNFLS</sequence>
<reference evidence="2" key="1">
    <citation type="submission" date="2017-02" db="UniProtKB">
        <authorList>
            <consortium name="WormBaseParasite"/>
        </authorList>
    </citation>
    <scope>IDENTIFICATION</scope>
</reference>
<protein>
    <submittedName>
        <fullName evidence="2">Secreted protein</fullName>
    </submittedName>
</protein>
<organism evidence="1 2">
    <name type="scientific">Ascaris lumbricoides</name>
    <name type="common">Giant roundworm</name>
    <dbReference type="NCBI Taxonomy" id="6252"/>
    <lineage>
        <taxon>Eukaryota</taxon>
        <taxon>Metazoa</taxon>
        <taxon>Ecdysozoa</taxon>
        <taxon>Nematoda</taxon>
        <taxon>Chromadorea</taxon>
        <taxon>Rhabditida</taxon>
        <taxon>Spirurina</taxon>
        <taxon>Ascaridomorpha</taxon>
        <taxon>Ascaridoidea</taxon>
        <taxon>Ascarididae</taxon>
        <taxon>Ascaris</taxon>
    </lineage>
</organism>
<name>A0A0M3IUZ1_ASCLU</name>
<evidence type="ECO:0000313" key="2">
    <source>
        <dbReference type="WBParaSite" id="ALUE_0002256901-mRNA-1"/>
    </source>
</evidence>
<evidence type="ECO:0000313" key="1">
    <source>
        <dbReference type="Proteomes" id="UP000036681"/>
    </source>
</evidence>